<evidence type="ECO:0000313" key="2">
    <source>
        <dbReference type="Proteomes" id="UP001501867"/>
    </source>
</evidence>
<proteinExistence type="predicted"/>
<protein>
    <recommendedName>
        <fullName evidence="3">Mucin</fullName>
    </recommendedName>
</protein>
<reference evidence="2" key="1">
    <citation type="journal article" date="2019" name="Int. J. Syst. Evol. Microbiol.">
        <title>The Global Catalogue of Microorganisms (GCM) 10K type strain sequencing project: providing services to taxonomists for standard genome sequencing and annotation.</title>
        <authorList>
            <consortium name="The Broad Institute Genomics Platform"/>
            <consortium name="The Broad Institute Genome Sequencing Center for Infectious Disease"/>
            <person name="Wu L."/>
            <person name="Ma J."/>
        </authorList>
    </citation>
    <scope>NUCLEOTIDE SEQUENCE [LARGE SCALE GENOMIC DNA]</scope>
    <source>
        <strain evidence="2">JCM 4505</strain>
    </source>
</reference>
<dbReference type="Proteomes" id="UP001501867">
    <property type="component" value="Unassembled WGS sequence"/>
</dbReference>
<keyword evidence="2" id="KW-1185">Reference proteome</keyword>
<dbReference type="EMBL" id="BAAABV010000015">
    <property type="protein sequence ID" value="GAA0286925.1"/>
    <property type="molecule type" value="Genomic_DNA"/>
</dbReference>
<dbReference type="RefSeq" id="WP_344157642.1">
    <property type="nucleotide sequence ID" value="NZ_BAAABV010000015.1"/>
</dbReference>
<comment type="caution">
    <text evidence="1">The sequence shown here is derived from an EMBL/GenBank/DDBJ whole genome shotgun (WGS) entry which is preliminary data.</text>
</comment>
<sequence length="169" mass="19000">MTIMIENPSTDTAVRSRDPKELLNAVQDRIEHLTVNILDDGMSIWDREVALLLRDEVDTRETAERILGNAVMYMIASMEHPEVHIGVGKIVDKGVHQVILDTPVYFAFCDLYNGGRYKHHAPFIKRRDDGTVIRTADFLTACGFTPDEELWAKDGATCSPCDSKVPDSH</sequence>
<evidence type="ECO:0008006" key="3">
    <source>
        <dbReference type="Google" id="ProtNLM"/>
    </source>
</evidence>
<accession>A0ABP3F1P8</accession>
<gene>
    <name evidence="1" type="ORF">GCM10010302_26560</name>
</gene>
<evidence type="ECO:0000313" key="1">
    <source>
        <dbReference type="EMBL" id="GAA0286925.1"/>
    </source>
</evidence>
<organism evidence="1 2">
    <name type="scientific">Streptomyces polychromogenes</name>
    <dbReference type="NCBI Taxonomy" id="67342"/>
    <lineage>
        <taxon>Bacteria</taxon>
        <taxon>Bacillati</taxon>
        <taxon>Actinomycetota</taxon>
        <taxon>Actinomycetes</taxon>
        <taxon>Kitasatosporales</taxon>
        <taxon>Streptomycetaceae</taxon>
        <taxon>Streptomyces</taxon>
    </lineage>
</organism>
<name>A0ABP3F1P8_9ACTN</name>